<organism evidence="1 2">
    <name type="scientific">Mesorhizobium plurifarium</name>
    <dbReference type="NCBI Taxonomy" id="69974"/>
    <lineage>
        <taxon>Bacteria</taxon>
        <taxon>Pseudomonadati</taxon>
        <taxon>Pseudomonadota</taxon>
        <taxon>Alphaproteobacteria</taxon>
        <taxon>Hyphomicrobiales</taxon>
        <taxon>Phyllobacteriaceae</taxon>
        <taxon>Mesorhizobium</taxon>
    </lineage>
</organism>
<accession>A0A090GDT7</accession>
<dbReference type="Proteomes" id="UP000046122">
    <property type="component" value="Unassembled WGS sequence"/>
</dbReference>
<name>A0A090GDT7_MESPL</name>
<evidence type="ECO:0000313" key="2">
    <source>
        <dbReference type="Proteomes" id="UP000046122"/>
    </source>
</evidence>
<reference evidence="1 2" key="1">
    <citation type="submission" date="2014-08" db="EMBL/GenBank/DDBJ databases">
        <authorList>
            <person name="Moulin Lionel"/>
        </authorList>
    </citation>
    <scope>NUCLEOTIDE SEQUENCE [LARGE SCALE GENOMIC DNA]</scope>
</reference>
<dbReference type="EMBL" id="CCNE01000023">
    <property type="protein sequence ID" value="CDX58307.1"/>
    <property type="molecule type" value="Genomic_DNA"/>
</dbReference>
<dbReference type="AlphaFoldDB" id="A0A090GDT7"/>
<evidence type="ECO:0000313" key="1">
    <source>
        <dbReference type="EMBL" id="CDX58307.1"/>
    </source>
</evidence>
<protein>
    <submittedName>
        <fullName evidence="1">Uncharacterized protein</fullName>
    </submittedName>
</protein>
<sequence length="56" mass="6661">MSILAFMYVYELKQLSLCIYRKENREWQNKASWRFFAESDRMEIPLGTTAAFSAFA</sequence>
<gene>
    <name evidence="1" type="ORF">MPL3365_30080</name>
</gene>
<proteinExistence type="predicted"/>